<sequence length="1079" mass="120690">MSDFGSGIDVQDLVNGQGEWTNIQEVLRGAVVDVIRAVSRVDEKFVKELESYGKDMHEVRNHLVRGDRAHEKAFKSIAERLSSLDESLESYAKNNDIDTLKDQLLVFVHAKTKELASSTVVSAEQFADLKRVLETLPSKADFERVIAHLHKVETKNKKIVAEMAEVREEVTRMGETLKEKPDKPHYDTLTKRLLFLDRKVKAYSDKSDKHARMIYDIEESMLQLPSKDTIEELGDHIVGLVQAARMELGEQIGHATGKVDEFESLVNSKAAKADVAAETYAVTKRLEEVSASIEGKAAKSDLDLFVRDLSVLESSTMEAKAKNLAVAKQVESLAREAAKEVARPKDLQELEERVSAAAEARAEEIATTAREQTEALRTRQSELDGSKSDRQEVKKVAKEIADMNKRFRDWHGLVRQASAKTNEIEAKLAEFTTKQEHQAMQKNLTSTTTKVKLLGDDQSRFQKKFISLKEEIAALPVKKDLNVLEETLRAKMAVDARDHEAGTTKVADDLAAFVKDRLPADYASKEDLRASREAAIEEANALHAAANDSMSAIEKRLALVNSELVDQLARKVSTQKFEKFDQTLNGKIASTGQDCTEQLRQAQLRMDRIESAVDAKADKIDNDMFTRDLSSLEQHAQLFSQQATSRMESLDSKVISLAESLNDQVEVSKKLHMDFLQKPDRDDIKLMILAEVNAKTKDMEQDNQAHARRIAELSTRLDGHNVMHTDAQESWQEDLEVLRAEVSQLCESVNSKHKDLVKELKGDTMKTMETVLEGLHKHEKERNTQMIEFEQQMRRRFEDASSKLNEQHNLEVAARIENETSIAESIRKLQVHLLQMDEANAALRNTVKHSVDIGGGHQERFDAFARQVNTKFGEMSDTSATFERDVNAQVISLQKKFTDISRDIVEAVDGRLSRCVSRAELEKEMETLKKVVSLKSKMALSWNAPAHSQPRRRMQSIADLEQPRSATHSAEVMASAGETEKNAKRILELETKVMELTAKKPAATSILSPPNEVGGLARMWGDQYAPREKRIGDGDGSSGIVSLLDKSAQRILSIRTAGGASDRSKKAKAGGVKELADAV</sequence>
<keyword evidence="1" id="KW-0175">Coiled coil</keyword>
<organism evidence="3 4">
    <name type="scientific">Chloropicon roscoffensis</name>
    <dbReference type="NCBI Taxonomy" id="1461544"/>
    <lineage>
        <taxon>Eukaryota</taxon>
        <taxon>Viridiplantae</taxon>
        <taxon>Chlorophyta</taxon>
        <taxon>Chloropicophyceae</taxon>
        <taxon>Chloropicales</taxon>
        <taxon>Chloropicaceae</taxon>
        <taxon>Chloropicon</taxon>
    </lineage>
</organism>
<evidence type="ECO:0000313" key="4">
    <source>
        <dbReference type="Proteomes" id="UP001472866"/>
    </source>
</evidence>
<dbReference type="Proteomes" id="UP001472866">
    <property type="component" value="Chromosome 12"/>
</dbReference>
<reference evidence="3 4" key="1">
    <citation type="submission" date="2024-03" db="EMBL/GenBank/DDBJ databases">
        <title>Complete genome sequence of the green alga Chloropicon roscoffensis RCC1871.</title>
        <authorList>
            <person name="Lemieux C."/>
            <person name="Pombert J.-F."/>
            <person name="Otis C."/>
            <person name="Turmel M."/>
        </authorList>
    </citation>
    <scope>NUCLEOTIDE SEQUENCE [LARGE SCALE GENOMIC DNA]</scope>
    <source>
        <strain evidence="3 4">RCC1871</strain>
    </source>
</reference>
<proteinExistence type="predicted"/>
<dbReference type="EMBL" id="CP151512">
    <property type="protein sequence ID" value="WZN65398.1"/>
    <property type="molecule type" value="Genomic_DNA"/>
</dbReference>
<feature type="compositionally biased region" description="Basic and acidic residues" evidence="2">
    <location>
        <begin position="371"/>
        <end position="391"/>
    </location>
</feature>
<gene>
    <name evidence="3" type="ORF">HKI87_12g69560</name>
</gene>
<keyword evidence="4" id="KW-1185">Reference proteome</keyword>
<feature type="coiled-coil region" evidence="1">
    <location>
        <begin position="525"/>
        <end position="556"/>
    </location>
</feature>
<evidence type="ECO:0000313" key="3">
    <source>
        <dbReference type="EMBL" id="WZN65398.1"/>
    </source>
</evidence>
<feature type="region of interest" description="Disordered" evidence="2">
    <location>
        <begin position="365"/>
        <end position="391"/>
    </location>
</feature>
<feature type="region of interest" description="Disordered" evidence="2">
    <location>
        <begin position="1055"/>
        <end position="1079"/>
    </location>
</feature>
<dbReference type="AlphaFoldDB" id="A0AAX4PHK9"/>
<evidence type="ECO:0000256" key="1">
    <source>
        <dbReference type="SAM" id="Coils"/>
    </source>
</evidence>
<name>A0AAX4PHK9_9CHLO</name>
<evidence type="ECO:0000256" key="2">
    <source>
        <dbReference type="SAM" id="MobiDB-lite"/>
    </source>
</evidence>
<protein>
    <submittedName>
        <fullName evidence="3">Uncharacterized protein</fullName>
    </submittedName>
</protein>
<accession>A0AAX4PHK9</accession>